<evidence type="ECO:0000313" key="1">
    <source>
        <dbReference type="EMBL" id="MFC3302415.1"/>
    </source>
</evidence>
<proteinExistence type="predicted"/>
<name>A0ABV7MCF1_9PROT</name>
<protein>
    <submittedName>
        <fullName evidence="1">Uncharacterized protein</fullName>
    </submittedName>
</protein>
<keyword evidence="2" id="KW-1185">Reference proteome</keyword>
<organism evidence="1 2">
    <name type="scientific">Parvularcula lutaonensis</name>
    <dbReference type="NCBI Taxonomy" id="491923"/>
    <lineage>
        <taxon>Bacteria</taxon>
        <taxon>Pseudomonadati</taxon>
        <taxon>Pseudomonadota</taxon>
        <taxon>Alphaproteobacteria</taxon>
        <taxon>Parvularculales</taxon>
        <taxon>Parvularculaceae</taxon>
        <taxon>Parvularcula</taxon>
    </lineage>
</organism>
<dbReference type="Proteomes" id="UP001595607">
    <property type="component" value="Unassembled WGS sequence"/>
</dbReference>
<dbReference type="EMBL" id="JBHRVA010000002">
    <property type="protein sequence ID" value="MFC3302415.1"/>
    <property type="molecule type" value="Genomic_DNA"/>
</dbReference>
<evidence type="ECO:0000313" key="2">
    <source>
        <dbReference type="Proteomes" id="UP001595607"/>
    </source>
</evidence>
<dbReference type="RefSeq" id="WP_189570651.1">
    <property type="nucleotide sequence ID" value="NZ_BMXU01000001.1"/>
</dbReference>
<accession>A0ABV7MCF1</accession>
<comment type="caution">
    <text evidence="1">The sequence shown here is derived from an EMBL/GenBank/DDBJ whole genome shotgun (WGS) entry which is preliminary data.</text>
</comment>
<reference evidence="2" key="1">
    <citation type="journal article" date="2019" name="Int. J. Syst. Evol. Microbiol.">
        <title>The Global Catalogue of Microorganisms (GCM) 10K type strain sequencing project: providing services to taxonomists for standard genome sequencing and annotation.</title>
        <authorList>
            <consortium name="The Broad Institute Genomics Platform"/>
            <consortium name="The Broad Institute Genome Sequencing Center for Infectious Disease"/>
            <person name="Wu L."/>
            <person name="Ma J."/>
        </authorList>
    </citation>
    <scope>NUCLEOTIDE SEQUENCE [LARGE SCALE GENOMIC DNA]</scope>
    <source>
        <strain evidence="2">KCTC 22245</strain>
    </source>
</reference>
<sequence length="66" mass="6897">MFQFETLAGVVSPAFLLLILMALSAALPAGLVLYKRNAATTAVPYLEIDVSEAPGRSFAAASGLNR</sequence>
<gene>
    <name evidence="1" type="ORF">ACFONP_06680</name>
</gene>